<organism evidence="3 4">
    <name type="scientific">Caenorhabditis auriculariae</name>
    <dbReference type="NCBI Taxonomy" id="2777116"/>
    <lineage>
        <taxon>Eukaryota</taxon>
        <taxon>Metazoa</taxon>
        <taxon>Ecdysozoa</taxon>
        <taxon>Nematoda</taxon>
        <taxon>Chromadorea</taxon>
        <taxon>Rhabditida</taxon>
        <taxon>Rhabditina</taxon>
        <taxon>Rhabditomorpha</taxon>
        <taxon>Rhabditoidea</taxon>
        <taxon>Rhabditidae</taxon>
        <taxon>Peloderinae</taxon>
        <taxon>Caenorhabditis</taxon>
    </lineage>
</organism>
<dbReference type="AlphaFoldDB" id="A0A8S1HPN1"/>
<reference evidence="3" key="1">
    <citation type="submission" date="2020-10" db="EMBL/GenBank/DDBJ databases">
        <authorList>
            <person name="Kikuchi T."/>
        </authorList>
    </citation>
    <scope>NUCLEOTIDE SEQUENCE</scope>
    <source>
        <strain evidence="3">NKZ352</strain>
    </source>
</reference>
<dbReference type="EMBL" id="CAJGYM010000068">
    <property type="protein sequence ID" value="CAD6196185.1"/>
    <property type="molecule type" value="Genomic_DNA"/>
</dbReference>
<feature type="transmembrane region" description="Helical" evidence="2">
    <location>
        <begin position="6"/>
        <end position="25"/>
    </location>
</feature>
<accession>A0A8S1HPN1</accession>
<proteinExistence type="predicted"/>
<keyword evidence="4" id="KW-1185">Reference proteome</keyword>
<evidence type="ECO:0000313" key="3">
    <source>
        <dbReference type="EMBL" id="CAD6196185.1"/>
    </source>
</evidence>
<evidence type="ECO:0000256" key="2">
    <source>
        <dbReference type="SAM" id="Phobius"/>
    </source>
</evidence>
<evidence type="ECO:0000256" key="1">
    <source>
        <dbReference type="SAM" id="MobiDB-lite"/>
    </source>
</evidence>
<sequence>MSFFHSWITVLIETFLVFSAFYHSLRFTRWWNVVNKGVSTATSPRHVPSVNEYYGLENKRSALKKSSRSVENKKSYEETHAKAQSPYDRHFYGDHEISPIAQ</sequence>
<protein>
    <submittedName>
        <fullName evidence="3">Uncharacterized protein</fullName>
    </submittedName>
</protein>
<feature type="region of interest" description="Disordered" evidence="1">
    <location>
        <begin position="64"/>
        <end position="102"/>
    </location>
</feature>
<dbReference type="Proteomes" id="UP000835052">
    <property type="component" value="Unassembled WGS sequence"/>
</dbReference>
<keyword evidence="2" id="KW-0812">Transmembrane</keyword>
<keyword evidence="2" id="KW-0472">Membrane</keyword>
<evidence type="ECO:0000313" key="4">
    <source>
        <dbReference type="Proteomes" id="UP000835052"/>
    </source>
</evidence>
<gene>
    <name evidence="3" type="ORF">CAUJ_LOCUS12100</name>
</gene>
<keyword evidence="2" id="KW-1133">Transmembrane helix</keyword>
<feature type="compositionally biased region" description="Basic and acidic residues" evidence="1">
    <location>
        <begin position="68"/>
        <end position="102"/>
    </location>
</feature>
<name>A0A8S1HPN1_9PELO</name>
<comment type="caution">
    <text evidence="3">The sequence shown here is derived from an EMBL/GenBank/DDBJ whole genome shotgun (WGS) entry which is preliminary data.</text>
</comment>